<dbReference type="PROSITE" id="PS01128">
    <property type="entry name" value="SHIKIMATE_KINASE"/>
    <property type="match status" value="1"/>
</dbReference>
<evidence type="ECO:0000256" key="11">
    <source>
        <dbReference type="HAMAP-Rule" id="MF_00109"/>
    </source>
</evidence>
<organism evidence="13 14">
    <name type="scientific">Nocardiopsis algeriensis</name>
    <dbReference type="NCBI Taxonomy" id="1478215"/>
    <lineage>
        <taxon>Bacteria</taxon>
        <taxon>Bacillati</taxon>
        <taxon>Actinomycetota</taxon>
        <taxon>Actinomycetes</taxon>
        <taxon>Streptosporangiales</taxon>
        <taxon>Nocardiopsidaceae</taxon>
        <taxon>Nocardiopsis</taxon>
    </lineage>
</organism>
<dbReference type="EMBL" id="JACHJO010000010">
    <property type="protein sequence ID" value="MBB6121459.1"/>
    <property type="molecule type" value="Genomic_DNA"/>
</dbReference>
<evidence type="ECO:0000313" key="13">
    <source>
        <dbReference type="EMBL" id="MBB6121459.1"/>
    </source>
</evidence>
<dbReference type="Gene3D" id="3.40.50.300">
    <property type="entry name" value="P-loop containing nucleotide triphosphate hydrolases"/>
    <property type="match status" value="1"/>
</dbReference>
<reference evidence="13 14" key="1">
    <citation type="submission" date="2020-08" db="EMBL/GenBank/DDBJ databases">
        <title>Genomic Encyclopedia of Type Strains, Phase III (KMG-III): the genomes of soil and plant-associated and newly described type strains.</title>
        <authorList>
            <person name="Whitman W."/>
        </authorList>
    </citation>
    <scope>NUCLEOTIDE SEQUENCE [LARGE SCALE GENOMIC DNA]</scope>
    <source>
        <strain evidence="13 14">CECT 8712</strain>
    </source>
</reference>
<keyword evidence="14" id="KW-1185">Reference proteome</keyword>
<dbReference type="GO" id="GO:0009423">
    <property type="term" value="P:chorismate biosynthetic process"/>
    <property type="evidence" value="ECO:0007669"/>
    <property type="project" value="UniProtKB-UniRule"/>
</dbReference>
<comment type="function">
    <text evidence="11">Catalyzes the specific phosphorylation of the 3-hydroxyl group of shikimic acid using ATP as a cosubstrate.</text>
</comment>
<feature type="region of interest" description="Disordered" evidence="12">
    <location>
        <begin position="1"/>
        <end position="32"/>
    </location>
</feature>
<dbReference type="InterPro" id="IPR031322">
    <property type="entry name" value="Shikimate/glucono_kinase"/>
</dbReference>
<dbReference type="GO" id="GO:0004765">
    <property type="term" value="F:shikimate kinase activity"/>
    <property type="evidence" value="ECO:0007669"/>
    <property type="project" value="UniProtKB-UniRule"/>
</dbReference>
<dbReference type="HAMAP" id="MF_00109">
    <property type="entry name" value="Shikimate_kinase"/>
    <property type="match status" value="1"/>
</dbReference>
<dbReference type="InterPro" id="IPR023000">
    <property type="entry name" value="Shikimate_kinase_CS"/>
</dbReference>
<feature type="binding site" evidence="11">
    <location>
        <position position="114"/>
    </location>
    <ligand>
        <name>substrate</name>
    </ligand>
</feature>
<keyword evidence="11" id="KW-0460">Magnesium</keyword>
<comment type="subcellular location">
    <subcellularLocation>
        <location evidence="11">Cytoplasm</location>
    </subcellularLocation>
</comment>
<evidence type="ECO:0000256" key="9">
    <source>
        <dbReference type="ARBA" id="ARBA00023141"/>
    </source>
</evidence>
<evidence type="ECO:0000256" key="10">
    <source>
        <dbReference type="ARBA" id="ARBA00048567"/>
    </source>
</evidence>
<evidence type="ECO:0000256" key="7">
    <source>
        <dbReference type="ARBA" id="ARBA00022777"/>
    </source>
</evidence>
<evidence type="ECO:0000256" key="4">
    <source>
        <dbReference type="ARBA" id="ARBA00022605"/>
    </source>
</evidence>
<dbReference type="SUPFAM" id="SSF52540">
    <property type="entry name" value="P-loop containing nucleoside triphosphate hydrolases"/>
    <property type="match status" value="1"/>
</dbReference>
<feature type="binding site" evidence="11">
    <location>
        <begin position="46"/>
        <end position="51"/>
    </location>
    <ligand>
        <name>ATP</name>
        <dbReference type="ChEBI" id="CHEBI:30616"/>
    </ligand>
</feature>
<feature type="binding site" evidence="11">
    <location>
        <position position="68"/>
    </location>
    <ligand>
        <name>substrate</name>
    </ligand>
</feature>
<evidence type="ECO:0000256" key="12">
    <source>
        <dbReference type="SAM" id="MobiDB-lite"/>
    </source>
</evidence>
<dbReference type="InterPro" id="IPR000623">
    <property type="entry name" value="Shikimate_kinase/TSH1"/>
</dbReference>
<keyword evidence="8 11" id="KW-0067">ATP-binding</keyword>
<dbReference type="Pfam" id="PF01202">
    <property type="entry name" value="SKI"/>
    <property type="match status" value="1"/>
</dbReference>
<keyword evidence="11" id="KW-0963">Cytoplasm</keyword>
<dbReference type="AlphaFoldDB" id="A0A841IRF4"/>
<comment type="pathway">
    <text evidence="1 11">Metabolic intermediate biosynthesis; chorismate biosynthesis; chorismate from D-erythrose 4-phosphate and phosphoenolpyruvate: step 5/7.</text>
</comment>
<keyword evidence="7 11" id="KW-0418">Kinase</keyword>
<evidence type="ECO:0000256" key="2">
    <source>
        <dbReference type="ARBA" id="ARBA00006997"/>
    </source>
</evidence>
<dbReference type="UniPathway" id="UPA00053">
    <property type="reaction ID" value="UER00088"/>
</dbReference>
<sequence length="208" mass="22032">MVPQSTDENAAGGAPGHRAAERVPGEHAPDRPDAARAVAVLIGAPGSGKSTVGEALARRLGVDLLCTDTEIEKRAGKPIGDIFVEDGEAHFRALERQVVAEGLRSWEGVVAVGGGAVLDEDTQADLAGHHVVYLQVEFAEAARRVGMDTARPLLLGNPRTQLRRLLNERLPVYERLADTTVPTTGMHPEEVVDAILPELADDSGKADT</sequence>
<keyword evidence="4 11" id="KW-0028">Amino-acid biosynthesis</keyword>
<evidence type="ECO:0000313" key="14">
    <source>
        <dbReference type="Proteomes" id="UP000536604"/>
    </source>
</evidence>
<feature type="binding site" evidence="11">
    <location>
        <position position="92"/>
    </location>
    <ligand>
        <name>substrate</name>
    </ligand>
</feature>
<feature type="compositionally biased region" description="Basic and acidic residues" evidence="12">
    <location>
        <begin position="18"/>
        <end position="32"/>
    </location>
</feature>
<protein>
    <recommendedName>
        <fullName evidence="3 11">Shikimate kinase</fullName>
        <shortName evidence="11">SK</shortName>
        <ecNumber evidence="3 11">2.7.1.71</ecNumber>
    </recommendedName>
</protein>
<evidence type="ECO:0000256" key="6">
    <source>
        <dbReference type="ARBA" id="ARBA00022741"/>
    </source>
</evidence>
<evidence type="ECO:0000256" key="3">
    <source>
        <dbReference type="ARBA" id="ARBA00012154"/>
    </source>
</evidence>
<evidence type="ECO:0000256" key="1">
    <source>
        <dbReference type="ARBA" id="ARBA00004842"/>
    </source>
</evidence>
<comment type="subunit">
    <text evidence="11">Monomer.</text>
</comment>
<dbReference type="EC" id="2.7.1.71" evidence="3 11"/>
<comment type="caution">
    <text evidence="11">Lacks conserved residue(s) required for the propagation of feature annotation.</text>
</comment>
<dbReference type="GO" id="GO:0005524">
    <property type="term" value="F:ATP binding"/>
    <property type="evidence" value="ECO:0007669"/>
    <property type="project" value="UniProtKB-UniRule"/>
</dbReference>
<dbReference type="InterPro" id="IPR027417">
    <property type="entry name" value="P-loop_NTPase"/>
</dbReference>
<dbReference type="PANTHER" id="PTHR21087:SF16">
    <property type="entry name" value="SHIKIMATE KINASE 1, CHLOROPLASTIC"/>
    <property type="match status" value="1"/>
</dbReference>
<keyword evidence="9 11" id="KW-0057">Aromatic amino acid biosynthesis</keyword>
<dbReference type="GO" id="GO:0000287">
    <property type="term" value="F:magnesium ion binding"/>
    <property type="evidence" value="ECO:0007669"/>
    <property type="project" value="UniProtKB-UniRule"/>
</dbReference>
<keyword evidence="5 11" id="KW-0808">Transferase</keyword>
<proteinExistence type="inferred from homology"/>
<dbReference type="Proteomes" id="UP000536604">
    <property type="component" value="Unassembled WGS sequence"/>
</dbReference>
<comment type="catalytic activity">
    <reaction evidence="10 11">
        <text>shikimate + ATP = 3-phosphoshikimate + ADP + H(+)</text>
        <dbReference type="Rhea" id="RHEA:13121"/>
        <dbReference type="ChEBI" id="CHEBI:15378"/>
        <dbReference type="ChEBI" id="CHEBI:30616"/>
        <dbReference type="ChEBI" id="CHEBI:36208"/>
        <dbReference type="ChEBI" id="CHEBI:145989"/>
        <dbReference type="ChEBI" id="CHEBI:456216"/>
        <dbReference type="EC" id="2.7.1.71"/>
    </reaction>
</comment>
<feature type="binding site" evidence="11">
    <location>
        <position position="169"/>
    </location>
    <ligand>
        <name>substrate</name>
    </ligand>
</feature>
<feature type="binding site" evidence="11">
    <location>
        <position position="50"/>
    </location>
    <ligand>
        <name>Mg(2+)</name>
        <dbReference type="ChEBI" id="CHEBI:18420"/>
    </ligand>
</feature>
<dbReference type="PRINTS" id="PR01100">
    <property type="entry name" value="SHIKIMTKNASE"/>
</dbReference>
<dbReference type="CDD" id="cd00464">
    <property type="entry name" value="SK"/>
    <property type="match status" value="1"/>
</dbReference>
<dbReference type="PANTHER" id="PTHR21087">
    <property type="entry name" value="SHIKIMATE KINASE"/>
    <property type="match status" value="1"/>
</dbReference>
<comment type="cofactor">
    <cofactor evidence="11">
        <name>Mg(2+)</name>
        <dbReference type="ChEBI" id="CHEBI:18420"/>
    </cofactor>
    <text evidence="11">Binds 1 Mg(2+) ion per subunit.</text>
</comment>
<dbReference type="GO" id="GO:0008652">
    <property type="term" value="P:amino acid biosynthetic process"/>
    <property type="evidence" value="ECO:0007669"/>
    <property type="project" value="UniProtKB-KW"/>
</dbReference>
<name>A0A841IRF4_9ACTN</name>
<accession>A0A841IRF4</accession>
<comment type="caution">
    <text evidence="13">The sequence shown here is derived from an EMBL/GenBank/DDBJ whole genome shotgun (WGS) entry which is preliminary data.</text>
</comment>
<comment type="similarity">
    <text evidence="2 11">Belongs to the shikimate kinase family.</text>
</comment>
<evidence type="ECO:0000256" key="8">
    <source>
        <dbReference type="ARBA" id="ARBA00022840"/>
    </source>
</evidence>
<keyword evidence="6 11" id="KW-0547">Nucleotide-binding</keyword>
<dbReference type="GO" id="GO:0005829">
    <property type="term" value="C:cytosol"/>
    <property type="evidence" value="ECO:0007669"/>
    <property type="project" value="TreeGrafter"/>
</dbReference>
<feature type="binding site" evidence="11">
    <location>
        <position position="151"/>
    </location>
    <ligand>
        <name>ATP</name>
        <dbReference type="ChEBI" id="CHEBI:30616"/>
    </ligand>
</feature>
<dbReference type="GO" id="GO:0009073">
    <property type="term" value="P:aromatic amino acid family biosynthetic process"/>
    <property type="evidence" value="ECO:0007669"/>
    <property type="project" value="UniProtKB-KW"/>
</dbReference>
<evidence type="ECO:0000256" key="5">
    <source>
        <dbReference type="ARBA" id="ARBA00022679"/>
    </source>
</evidence>
<keyword evidence="11" id="KW-0479">Metal-binding</keyword>
<gene>
    <name evidence="11" type="primary">aroK</name>
    <name evidence="13" type="ORF">FHS13_003428</name>
</gene>